<dbReference type="EMBL" id="LJRQ01000195">
    <property type="protein sequence ID" value="KPZ12439.1"/>
    <property type="molecule type" value="Genomic_DNA"/>
</dbReference>
<gene>
    <name evidence="2" type="ORF">ALO41_200102</name>
</gene>
<evidence type="ECO:0000256" key="1">
    <source>
        <dbReference type="SAM" id="MobiDB-lite"/>
    </source>
</evidence>
<dbReference type="Pfam" id="PF11679">
    <property type="entry name" value="DUF3275"/>
    <property type="match status" value="1"/>
</dbReference>
<dbReference type="AlphaFoldDB" id="A0A0Q0CK08"/>
<proteinExistence type="predicted"/>
<accession>A0A0Q0CK08</accession>
<feature type="compositionally biased region" description="Low complexity" evidence="1">
    <location>
        <begin position="114"/>
        <end position="123"/>
    </location>
</feature>
<dbReference type="OrthoDB" id="8445945at2"/>
<protein>
    <submittedName>
        <fullName evidence="2">Putative stability determinant</fullName>
    </submittedName>
</protein>
<dbReference type="InterPro" id="IPR021693">
    <property type="entry name" value="DUF3275"/>
</dbReference>
<evidence type="ECO:0000313" key="3">
    <source>
        <dbReference type="Proteomes" id="UP000050266"/>
    </source>
</evidence>
<sequence length="193" mass="21406">MINLPGELSIRTIQGSRGAFNVGRLITSIGEFVVKEALLDQYYEGKYSGDFVITQIKPSTYTAAGRLVVEIRAMLQSMSLDEADDLTEADNERLPQNEIDPLDEDAISPAAAPTVVAPAQQTPSTEQSFPASNDDDSLEKDEQLFSTLWPLGAAVKLDTTVSRLVLRDQCRRLKELGYEHDFKSQLWTLPPEM</sequence>
<dbReference type="PATRIC" id="fig|251720.4.peg.1958"/>
<feature type="region of interest" description="Disordered" evidence="1">
    <location>
        <begin position="114"/>
        <end position="137"/>
    </location>
</feature>
<reference evidence="2 3" key="1">
    <citation type="submission" date="2015-09" db="EMBL/GenBank/DDBJ databases">
        <title>Genome announcement of multiple Pseudomonas syringae strains.</title>
        <authorList>
            <person name="Thakur S."/>
            <person name="Wang P.W."/>
            <person name="Gong Y."/>
            <person name="Weir B.S."/>
            <person name="Guttman D.S."/>
        </authorList>
    </citation>
    <scope>NUCLEOTIDE SEQUENCE [LARGE SCALE GENOMIC DNA]</scope>
    <source>
        <strain evidence="2 3">ICMP3962</strain>
    </source>
</reference>
<name>A0A0Q0CK08_PSEA0</name>
<dbReference type="RefSeq" id="WP_057432479.1">
    <property type="nucleotide sequence ID" value="NZ_LIHQ01000216.1"/>
</dbReference>
<dbReference type="Proteomes" id="UP000050266">
    <property type="component" value="Unassembled WGS sequence"/>
</dbReference>
<evidence type="ECO:0000313" key="2">
    <source>
        <dbReference type="EMBL" id="KPZ12439.1"/>
    </source>
</evidence>
<comment type="caution">
    <text evidence="2">The sequence shown here is derived from an EMBL/GenBank/DDBJ whole genome shotgun (WGS) entry which is preliminary data.</text>
</comment>
<organism evidence="2 3">
    <name type="scientific">Pseudomonas amygdali pv. ulmi</name>
    <dbReference type="NCBI Taxonomy" id="251720"/>
    <lineage>
        <taxon>Bacteria</taxon>
        <taxon>Pseudomonadati</taxon>
        <taxon>Pseudomonadota</taxon>
        <taxon>Gammaproteobacteria</taxon>
        <taxon>Pseudomonadales</taxon>
        <taxon>Pseudomonadaceae</taxon>
        <taxon>Pseudomonas</taxon>
        <taxon>Pseudomonas amygdali</taxon>
    </lineage>
</organism>